<evidence type="ECO:0000313" key="5">
    <source>
        <dbReference type="EMBL" id="MCS4534725.1"/>
    </source>
</evidence>
<evidence type="ECO:0000256" key="2">
    <source>
        <dbReference type="ARBA" id="ARBA00022525"/>
    </source>
</evidence>
<organism evidence="5 6">
    <name type="scientific">Neisseria montereyensis</name>
    <dbReference type="NCBI Taxonomy" id="2973938"/>
    <lineage>
        <taxon>Bacteria</taxon>
        <taxon>Pseudomonadati</taxon>
        <taxon>Pseudomonadota</taxon>
        <taxon>Betaproteobacteria</taxon>
        <taxon>Neisseriales</taxon>
        <taxon>Neisseriaceae</taxon>
        <taxon>Neisseria</taxon>
    </lineage>
</organism>
<dbReference type="SUPFAM" id="SSF51120">
    <property type="entry name" value="beta-Roll"/>
    <property type="match status" value="1"/>
</dbReference>
<dbReference type="Pfam" id="PF06594">
    <property type="entry name" value="HCBP_related"/>
    <property type="match status" value="1"/>
</dbReference>
<dbReference type="EMBL" id="JANUXW010000015">
    <property type="protein sequence ID" value="MCS4534725.1"/>
    <property type="molecule type" value="Genomic_DNA"/>
</dbReference>
<dbReference type="PRINTS" id="PR00313">
    <property type="entry name" value="CABNDNGRPT"/>
</dbReference>
<dbReference type="Pfam" id="PF00353">
    <property type="entry name" value="HemolysinCabind"/>
    <property type="match status" value="2"/>
</dbReference>
<proteinExistence type="predicted"/>
<evidence type="ECO:0000259" key="4">
    <source>
        <dbReference type="Pfam" id="PF06594"/>
    </source>
</evidence>
<evidence type="ECO:0000256" key="3">
    <source>
        <dbReference type="ARBA" id="ARBA00022837"/>
    </source>
</evidence>
<reference evidence="5" key="2">
    <citation type="journal article" date="2023" name="Curr. Microbiol.">
        <title>Neisseria montereyensis sp. nov., Isolated from Oropharynx of California Sea Lion (Zalophus californianus): Genomic, Phylogenetic, and Phenotypic Study.</title>
        <authorList>
            <person name="Volokhov D.V."/>
            <person name="Zagorodnyaya T.A."/>
            <person name="Furtak V.A."/>
            <person name="Nattanmai G."/>
            <person name="Randall L."/>
            <person name="Jose S."/>
            <person name="Gao Y."/>
            <person name="Gulland F.M."/>
            <person name="Eisenberg T."/>
            <person name="Delmonte P."/>
            <person name="Blom J."/>
            <person name="Mitchell K.K."/>
        </authorList>
    </citation>
    <scope>NUCLEOTIDE SEQUENCE</scope>
    <source>
        <strain evidence="5">CSL10203-ORH2</strain>
    </source>
</reference>
<accession>A0ABT2FFP9</accession>
<dbReference type="PANTHER" id="PTHR38340:SF1">
    <property type="entry name" value="S-LAYER PROTEIN"/>
    <property type="match status" value="1"/>
</dbReference>
<feature type="domain" description="Haemolysin-type calcium binding-related" evidence="4">
    <location>
        <begin position="177"/>
        <end position="208"/>
    </location>
</feature>
<evidence type="ECO:0000313" key="6">
    <source>
        <dbReference type="Proteomes" id="UP001166947"/>
    </source>
</evidence>
<sequence length="311" mass="32833">MHGGAGNDAYYVDNLGDSVIEAANEGIDTVYSSINYTTPQNVETLILTGSAPISGYGNNSNNNIYGNNNSNQLHGGNGNDFIHGGNGNDRIYGDNGTDWLYGDNGNDLLYGGIGNDSLNGGAGNDRLYGMAGDDTYYFGHGYGNDFIYDPQGHNTLHFNGLNTSDVSIESNNNSWTIHVNGTNDSVTIGYQNGGSHVSIDSFVFDDGTFSNTQLDHMMGSTNILGASLENSNMVVYDHNLTTDKAVAGDISEISGGLLESGHDGILDSQLNSLFSEPPVATSSIGAADTVAYATTETVTYIDDNVHNTSII</sequence>
<dbReference type="InterPro" id="IPR018511">
    <property type="entry name" value="Hemolysin-typ_Ca-bd_CS"/>
</dbReference>
<comment type="subcellular location">
    <subcellularLocation>
        <location evidence="1">Secreted</location>
    </subcellularLocation>
</comment>
<keyword evidence="3" id="KW-0106">Calcium</keyword>
<dbReference type="InterPro" id="IPR010566">
    <property type="entry name" value="Haemolys_ca-bd"/>
</dbReference>
<dbReference type="Proteomes" id="UP001166947">
    <property type="component" value="Unassembled WGS sequence"/>
</dbReference>
<dbReference type="InterPro" id="IPR050557">
    <property type="entry name" value="RTX_toxin/Mannuronan_C5-epim"/>
</dbReference>
<keyword evidence="2" id="KW-0964">Secreted</keyword>
<dbReference type="InterPro" id="IPR011049">
    <property type="entry name" value="Serralysin-like_metalloprot_C"/>
</dbReference>
<dbReference type="Gene3D" id="2.150.10.10">
    <property type="entry name" value="Serralysin-like metalloprotease, C-terminal"/>
    <property type="match status" value="2"/>
</dbReference>
<evidence type="ECO:0000256" key="1">
    <source>
        <dbReference type="ARBA" id="ARBA00004613"/>
    </source>
</evidence>
<gene>
    <name evidence="5" type="ORF">NXS09_10560</name>
</gene>
<protein>
    <recommendedName>
        <fullName evidence="4">Haemolysin-type calcium binding-related domain-containing protein</fullName>
    </recommendedName>
</protein>
<name>A0ABT2FFP9_9NEIS</name>
<comment type="caution">
    <text evidence="5">The sequence shown here is derived from an EMBL/GenBank/DDBJ whole genome shotgun (WGS) entry which is preliminary data.</text>
</comment>
<keyword evidence="6" id="KW-1185">Reference proteome</keyword>
<reference evidence="5" key="1">
    <citation type="submission" date="2022-08" db="EMBL/GenBank/DDBJ databases">
        <authorList>
            <person name="Volokhov D.V."/>
            <person name="Furtak V.A."/>
            <person name="Zagorodnyaya T.A."/>
        </authorList>
    </citation>
    <scope>NUCLEOTIDE SEQUENCE</scope>
    <source>
        <strain evidence="5">CSL10203-ORH2</strain>
    </source>
</reference>
<dbReference type="InterPro" id="IPR001343">
    <property type="entry name" value="Hemolysn_Ca-bd"/>
</dbReference>
<dbReference type="PROSITE" id="PS00330">
    <property type="entry name" value="HEMOLYSIN_CALCIUM"/>
    <property type="match status" value="2"/>
</dbReference>
<dbReference type="PANTHER" id="PTHR38340">
    <property type="entry name" value="S-LAYER PROTEIN"/>
    <property type="match status" value="1"/>
</dbReference>